<proteinExistence type="predicted"/>
<dbReference type="KEGG" id="caw:Q783_00350"/>
<gene>
    <name evidence="1" type="ORF">Q783_00350</name>
</gene>
<dbReference type="PATRIC" id="fig|1266845.5.peg.67"/>
<dbReference type="AlphaFoldDB" id="U5SF75"/>
<evidence type="ECO:0000313" key="2">
    <source>
        <dbReference type="Proteomes" id="UP000017469"/>
    </source>
</evidence>
<evidence type="ECO:0000313" key="1">
    <source>
        <dbReference type="EMBL" id="AGY82748.1"/>
    </source>
</evidence>
<organism evidence="1 2">
    <name type="scientific">Carnobacterium inhibens subsp. gilichinskyi</name>
    <dbReference type="NCBI Taxonomy" id="1266845"/>
    <lineage>
        <taxon>Bacteria</taxon>
        <taxon>Bacillati</taxon>
        <taxon>Bacillota</taxon>
        <taxon>Bacilli</taxon>
        <taxon>Lactobacillales</taxon>
        <taxon>Carnobacteriaceae</taxon>
        <taxon>Carnobacterium</taxon>
    </lineage>
</organism>
<sequence>MKNMVNFILKITLLAILFCTNTFSTIINLISKEFGTDEK</sequence>
<dbReference type="EMBL" id="CP006812">
    <property type="protein sequence ID" value="AGY82748.1"/>
    <property type="molecule type" value="Genomic_DNA"/>
</dbReference>
<dbReference type="Proteomes" id="UP000017469">
    <property type="component" value="Chromosome"/>
</dbReference>
<reference evidence="1 2" key="1">
    <citation type="journal article" date="2013" name="Genome Announc.">
        <title>Complete Genome Sequence of Carnobacterium gilichinskyi Strain WN1359T (DSM 27470T).</title>
        <authorList>
            <person name="Leonard M.T."/>
            <person name="Panayotova N."/>
            <person name="Farmerie W.G."/>
            <person name="Triplett E.W."/>
            <person name="Nicholson W.L."/>
        </authorList>
    </citation>
    <scope>NUCLEOTIDE SEQUENCE [LARGE SCALE GENOMIC DNA]</scope>
    <source>
        <strain evidence="1 2">WN1359</strain>
    </source>
</reference>
<name>U5SF75_9LACT</name>
<protein>
    <submittedName>
        <fullName evidence="1">Uncharacterized protein</fullName>
    </submittedName>
</protein>
<accession>U5SF75</accession>
<dbReference type="HOGENOM" id="CLU_3306687_0_0_9"/>